<evidence type="ECO:0000313" key="2">
    <source>
        <dbReference type="Proteomes" id="UP000580250"/>
    </source>
</evidence>
<reference evidence="1 2" key="1">
    <citation type="submission" date="2020-08" db="EMBL/GenBank/DDBJ databases">
        <authorList>
            <person name="Koutsovoulos G."/>
            <person name="Danchin GJ E."/>
        </authorList>
    </citation>
    <scope>NUCLEOTIDE SEQUENCE [LARGE SCALE GENOMIC DNA]</scope>
</reference>
<gene>
    <name evidence="1" type="ORF">MENT_LOCUS26913</name>
</gene>
<organism evidence="1 2">
    <name type="scientific">Meloidogyne enterolobii</name>
    <name type="common">Root-knot nematode worm</name>
    <name type="synonym">Meloidogyne mayaguensis</name>
    <dbReference type="NCBI Taxonomy" id="390850"/>
    <lineage>
        <taxon>Eukaryota</taxon>
        <taxon>Metazoa</taxon>
        <taxon>Ecdysozoa</taxon>
        <taxon>Nematoda</taxon>
        <taxon>Chromadorea</taxon>
        <taxon>Rhabditida</taxon>
        <taxon>Tylenchina</taxon>
        <taxon>Tylenchomorpha</taxon>
        <taxon>Tylenchoidea</taxon>
        <taxon>Meloidogynidae</taxon>
        <taxon>Meloidogyninae</taxon>
        <taxon>Meloidogyne</taxon>
    </lineage>
</organism>
<dbReference type="AlphaFoldDB" id="A0A6V7VJT3"/>
<dbReference type="EMBL" id="CAJEWN010000249">
    <property type="protein sequence ID" value="CAD2175200.1"/>
    <property type="molecule type" value="Genomic_DNA"/>
</dbReference>
<sequence>MFAAKNVRVRLIQGTEKTKSDKSHMNKSRSCQITERCIFSILFHTVTLYIKNDYIPFNLSIS</sequence>
<comment type="caution">
    <text evidence="1">The sequence shown here is derived from an EMBL/GenBank/DDBJ whole genome shotgun (WGS) entry which is preliminary data.</text>
</comment>
<dbReference type="Proteomes" id="UP000580250">
    <property type="component" value="Unassembled WGS sequence"/>
</dbReference>
<protein>
    <submittedName>
        <fullName evidence="1">Uncharacterized protein</fullName>
    </submittedName>
</protein>
<accession>A0A6V7VJT3</accession>
<name>A0A6V7VJT3_MELEN</name>
<proteinExistence type="predicted"/>
<evidence type="ECO:0000313" key="1">
    <source>
        <dbReference type="EMBL" id="CAD2175200.1"/>
    </source>
</evidence>